<sequence length="51" mass="6097">MPKFRRVVHRFVNRRAVPPHRLVESLEQWERLATPEERAQLLTRSDMSKAA</sequence>
<evidence type="ECO:0000313" key="1">
    <source>
        <dbReference type="EMBL" id="GAA4638685.1"/>
    </source>
</evidence>
<dbReference type="Proteomes" id="UP001501442">
    <property type="component" value="Unassembled WGS sequence"/>
</dbReference>
<protein>
    <submittedName>
        <fullName evidence="1">Uncharacterized protein</fullName>
    </submittedName>
</protein>
<evidence type="ECO:0000313" key="2">
    <source>
        <dbReference type="Proteomes" id="UP001501442"/>
    </source>
</evidence>
<dbReference type="RefSeq" id="WP_345442203.1">
    <property type="nucleotide sequence ID" value="NZ_BAABHK010000024.1"/>
</dbReference>
<gene>
    <name evidence="1" type="ORF">GCM10023196_097420</name>
</gene>
<name>A0ABP8USH6_9ACTN</name>
<organism evidence="1 2">
    <name type="scientific">Actinoallomurus vinaceus</name>
    <dbReference type="NCBI Taxonomy" id="1080074"/>
    <lineage>
        <taxon>Bacteria</taxon>
        <taxon>Bacillati</taxon>
        <taxon>Actinomycetota</taxon>
        <taxon>Actinomycetes</taxon>
        <taxon>Streptosporangiales</taxon>
        <taxon>Thermomonosporaceae</taxon>
        <taxon>Actinoallomurus</taxon>
    </lineage>
</organism>
<accession>A0ABP8USH6</accession>
<keyword evidence="2" id="KW-1185">Reference proteome</keyword>
<comment type="caution">
    <text evidence="1">The sequence shown here is derived from an EMBL/GenBank/DDBJ whole genome shotgun (WGS) entry which is preliminary data.</text>
</comment>
<dbReference type="EMBL" id="BAABHK010000024">
    <property type="protein sequence ID" value="GAA4638685.1"/>
    <property type="molecule type" value="Genomic_DNA"/>
</dbReference>
<proteinExistence type="predicted"/>
<reference evidence="2" key="1">
    <citation type="journal article" date="2019" name="Int. J. Syst. Evol. Microbiol.">
        <title>The Global Catalogue of Microorganisms (GCM) 10K type strain sequencing project: providing services to taxonomists for standard genome sequencing and annotation.</title>
        <authorList>
            <consortium name="The Broad Institute Genomics Platform"/>
            <consortium name="The Broad Institute Genome Sequencing Center for Infectious Disease"/>
            <person name="Wu L."/>
            <person name="Ma J."/>
        </authorList>
    </citation>
    <scope>NUCLEOTIDE SEQUENCE [LARGE SCALE GENOMIC DNA]</scope>
    <source>
        <strain evidence="2">JCM 17939</strain>
    </source>
</reference>